<dbReference type="AlphaFoldDB" id="A0A9W7KZW0"/>
<evidence type="ECO:0000313" key="2">
    <source>
        <dbReference type="EMBL" id="GMI17151.1"/>
    </source>
</evidence>
<feature type="signal peptide" evidence="1">
    <location>
        <begin position="1"/>
        <end position="16"/>
    </location>
</feature>
<name>A0A9W7KZW0_9STRA</name>
<organism evidence="2 3">
    <name type="scientific">Triparma laevis f. longispina</name>
    <dbReference type="NCBI Taxonomy" id="1714387"/>
    <lineage>
        <taxon>Eukaryota</taxon>
        <taxon>Sar</taxon>
        <taxon>Stramenopiles</taxon>
        <taxon>Ochrophyta</taxon>
        <taxon>Bolidophyceae</taxon>
        <taxon>Parmales</taxon>
        <taxon>Triparmaceae</taxon>
        <taxon>Triparma</taxon>
    </lineage>
</organism>
<sequence length="171" mass="18636">MKFAAAILLAIPAAMATQPNLRNAQHTFALSDGDEPCCVDACTVEGEEKYYSIDTRHDLCGECCMNPSDFDLYKKFEKGLEKAPDGDDSPCTGFGYPKYTETVTHGAFNIKMTLDLYDHADEEVNKLCGPHVYFAVNDGECPNGTTLCQEGGEDSCCTQGEMCIPNVGCRC</sequence>
<evidence type="ECO:0000313" key="3">
    <source>
        <dbReference type="Proteomes" id="UP001165122"/>
    </source>
</evidence>
<dbReference type="Proteomes" id="UP001165122">
    <property type="component" value="Unassembled WGS sequence"/>
</dbReference>
<accession>A0A9W7KZW0</accession>
<keyword evidence="1" id="KW-0732">Signal</keyword>
<feature type="chain" id="PRO_5040832087" evidence="1">
    <location>
        <begin position="17"/>
        <end position="171"/>
    </location>
</feature>
<keyword evidence="3" id="KW-1185">Reference proteome</keyword>
<gene>
    <name evidence="2" type="ORF">TrLO_g10769</name>
</gene>
<comment type="caution">
    <text evidence="2">The sequence shown here is derived from an EMBL/GenBank/DDBJ whole genome shotgun (WGS) entry which is preliminary data.</text>
</comment>
<dbReference type="OrthoDB" id="189528at2759"/>
<reference evidence="3" key="1">
    <citation type="journal article" date="2023" name="Commun. Biol.">
        <title>Genome analysis of Parmales, the sister group of diatoms, reveals the evolutionary specialization of diatoms from phago-mixotrophs to photoautotrophs.</title>
        <authorList>
            <person name="Ban H."/>
            <person name="Sato S."/>
            <person name="Yoshikawa S."/>
            <person name="Yamada K."/>
            <person name="Nakamura Y."/>
            <person name="Ichinomiya M."/>
            <person name="Sato N."/>
            <person name="Blanc-Mathieu R."/>
            <person name="Endo H."/>
            <person name="Kuwata A."/>
            <person name="Ogata H."/>
        </authorList>
    </citation>
    <scope>NUCLEOTIDE SEQUENCE [LARGE SCALE GENOMIC DNA]</scope>
    <source>
        <strain evidence="3">NIES 3700</strain>
    </source>
</reference>
<evidence type="ECO:0000256" key="1">
    <source>
        <dbReference type="SAM" id="SignalP"/>
    </source>
</evidence>
<proteinExistence type="predicted"/>
<protein>
    <submittedName>
        <fullName evidence="2">Uncharacterized protein</fullName>
    </submittedName>
</protein>
<dbReference type="EMBL" id="BRXW01000277">
    <property type="protein sequence ID" value="GMI17151.1"/>
    <property type="molecule type" value="Genomic_DNA"/>
</dbReference>